<dbReference type="Pfam" id="PF14518">
    <property type="entry name" value="Haem_oxygenas_2"/>
    <property type="match status" value="1"/>
</dbReference>
<evidence type="ECO:0000313" key="1">
    <source>
        <dbReference type="EMBL" id="PIL40285.1"/>
    </source>
</evidence>
<dbReference type="SMART" id="SM01236">
    <property type="entry name" value="Haem_oxygenase_2"/>
    <property type="match status" value="1"/>
</dbReference>
<proteinExistence type="predicted"/>
<protein>
    <recommendedName>
        <fullName evidence="3">Iron-containing redox enzyme family protein</fullName>
    </recommendedName>
</protein>
<dbReference type="AlphaFoldDB" id="A0A2G8T2K7"/>
<dbReference type="Proteomes" id="UP000228593">
    <property type="component" value="Unassembled WGS sequence"/>
</dbReference>
<comment type="caution">
    <text evidence="1">The sequence shown here is derived from an EMBL/GenBank/DDBJ whole genome shotgun (WGS) entry which is preliminary data.</text>
</comment>
<sequence length="466" mass="51257">MYLALCERDIEAGAAEADTAAQWLRGQLDAAGPTRSTLPQGADAFAAWSVAHHDLVGVQYKQYLGQRKAGAPRRFFSNKAHALYFLKGVAPTKLVDGAWLFGLLKHWEQGAMRPLITTYLEELGNGVPEKNHVVLFQQLIDAHGCAQWQSLPEESFVQGLIQLALAYNADQFLPELIGYNLGYEQLPLHLLITAYELNELGIDPYYFTLHVTVDNADSGHARKAWEALHKLTPQVGDSAAFMRRVEAGYRLNDLSVGTEAVIASFDLHAELVGILGAKSAVGKNMHSDYCKVGGRSLNDWMGDRGQMPGLLAALEAQGWFTRGQAPEDSRFWALIQGDHAQMFGVFSAYEQQVLHDWIATPPHPWAAAVLPRVASHRAQQRAAGAIGGTARRPRDRAERGILRHRFPDDAHARETIDCELRLLEAKLAAAGSKEEAVAMLTALMSPAKHHSAAGLMATRVFSRLFN</sequence>
<dbReference type="InterPro" id="IPR016084">
    <property type="entry name" value="Haem_Oase-like_multi-hlx"/>
</dbReference>
<evidence type="ECO:0008006" key="3">
    <source>
        <dbReference type="Google" id="ProtNLM"/>
    </source>
</evidence>
<gene>
    <name evidence="1" type="ORF">CR103_08450</name>
</gene>
<dbReference type="OrthoDB" id="6635957at2"/>
<organism evidence="1 2">
    <name type="scientific">Massilia psychrophila</name>
    <dbReference type="NCBI Taxonomy" id="1603353"/>
    <lineage>
        <taxon>Bacteria</taxon>
        <taxon>Pseudomonadati</taxon>
        <taxon>Pseudomonadota</taxon>
        <taxon>Betaproteobacteria</taxon>
        <taxon>Burkholderiales</taxon>
        <taxon>Oxalobacteraceae</taxon>
        <taxon>Telluria group</taxon>
        <taxon>Massilia</taxon>
    </lineage>
</organism>
<accession>A0A2G8T2K7</accession>
<keyword evidence="2" id="KW-1185">Reference proteome</keyword>
<evidence type="ECO:0000313" key="2">
    <source>
        <dbReference type="Proteomes" id="UP000228593"/>
    </source>
</evidence>
<name>A0A2G8T2K7_9BURK</name>
<dbReference type="Gene3D" id="1.20.910.10">
    <property type="entry name" value="Heme oxygenase-like"/>
    <property type="match status" value="1"/>
</dbReference>
<reference evidence="1 2" key="1">
    <citation type="submission" date="2017-10" db="EMBL/GenBank/DDBJ databases">
        <title>Massilia psychrophilum sp. nov., a novel purple-pigmented bacterium isolated from Tianshan glacier, Xinjiang Municipality, China.</title>
        <authorList>
            <person name="Wang H."/>
        </authorList>
    </citation>
    <scope>NUCLEOTIDE SEQUENCE [LARGE SCALE GENOMIC DNA]</scope>
    <source>
        <strain evidence="1 2">JCM 30813</strain>
    </source>
</reference>
<dbReference type="EMBL" id="PDOB01000010">
    <property type="protein sequence ID" value="PIL40285.1"/>
    <property type="molecule type" value="Genomic_DNA"/>
</dbReference>